<dbReference type="InterPro" id="IPR032710">
    <property type="entry name" value="NTF2-like_dom_sf"/>
</dbReference>
<dbReference type="AlphaFoldDB" id="A0A4U5JJF9"/>
<evidence type="ECO:0000259" key="2">
    <source>
        <dbReference type="Pfam" id="PF12680"/>
    </source>
</evidence>
<accession>A0A4U5JJF9</accession>
<feature type="region of interest" description="Disordered" evidence="1">
    <location>
        <begin position="1"/>
        <end position="22"/>
    </location>
</feature>
<feature type="domain" description="SnoaL-like" evidence="2">
    <location>
        <begin position="29"/>
        <end position="121"/>
    </location>
</feature>
<protein>
    <submittedName>
        <fullName evidence="3">Nuclear transport factor 2 family protein</fullName>
    </submittedName>
</protein>
<proteinExistence type="predicted"/>
<evidence type="ECO:0000256" key="1">
    <source>
        <dbReference type="SAM" id="MobiDB-lite"/>
    </source>
</evidence>
<keyword evidence="4" id="KW-1185">Reference proteome</keyword>
<reference evidence="3 4" key="1">
    <citation type="submission" date="2019-04" db="EMBL/GenBank/DDBJ databases">
        <title>Natronomonas sp. F20-122 a newhaloarchaeon isolated from a saline saltern of Isla Bacuta, Huelva, Spain.</title>
        <authorList>
            <person name="Duran-Viseras A."/>
            <person name="Sanchez-Porro C."/>
            <person name="Ventosa A."/>
        </authorList>
    </citation>
    <scope>NUCLEOTIDE SEQUENCE [LARGE SCALE GENOMIC DNA]</scope>
    <source>
        <strain evidence="3 4">F20-122</strain>
    </source>
</reference>
<dbReference type="EMBL" id="QKNX01000002">
    <property type="protein sequence ID" value="TKR26239.1"/>
    <property type="molecule type" value="Genomic_DNA"/>
</dbReference>
<dbReference type="InterPro" id="IPR037401">
    <property type="entry name" value="SnoaL-like"/>
</dbReference>
<comment type="caution">
    <text evidence="3">The sequence shown here is derived from an EMBL/GenBank/DDBJ whole genome shotgun (WGS) entry which is preliminary data.</text>
</comment>
<organism evidence="3 4">
    <name type="scientific">Natronomonas salsuginis</name>
    <dbReference type="NCBI Taxonomy" id="2217661"/>
    <lineage>
        <taxon>Archaea</taxon>
        <taxon>Methanobacteriati</taxon>
        <taxon>Methanobacteriota</taxon>
        <taxon>Stenosarchaea group</taxon>
        <taxon>Halobacteria</taxon>
        <taxon>Halobacteriales</taxon>
        <taxon>Natronomonadaceae</taxon>
        <taxon>Natronomonas</taxon>
    </lineage>
</organism>
<sequence length="136" mass="14990">MRPSHTVHFKPSREDRSTMSSDTRNELIDAYFAALDESTPELARPALSDEFVYGSLAGQLEGFDGLADYITEHRSTTESTHDIQRRIHDDDVSVTVGVVTGTGPDGEPAEAAFCDVFEFDDADEAIEQITVYVNDS</sequence>
<dbReference type="SUPFAM" id="SSF54427">
    <property type="entry name" value="NTF2-like"/>
    <property type="match status" value="1"/>
</dbReference>
<dbReference type="Pfam" id="PF12680">
    <property type="entry name" value="SnoaL_2"/>
    <property type="match status" value="1"/>
</dbReference>
<feature type="compositionally biased region" description="Basic and acidic residues" evidence="1">
    <location>
        <begin position="11"/>
        <end position="22"/>
    </location>
</feature>
<name>A0A4U5JJF9_9EURY</name>
<dbReference type="Gene3D" id="3.10.450.50">
    <property type="match status" value="1"/>
</dbReference>
<feature type="compositionally biased region" description="Basic residues" evidence="1">
    <location>
        <begin position="1"/>
        <end position="10"/>
    </location>
</feature>
<dbReference type="Proteomes" id="UP000308037">
    <property type="component" value="Unassembled WGS sequence"/>
</dbReference>
<gene>
    <name evidence="3" type="ORF">DM868_07015</name>
</gene>
<evidence type="ECO:0000313" key="3">
    <source>
        <dbReference type="EMBL" id="TKR26239.1"/>
    </source>
</evidence>
<evidence type="ECO:0000313" key="4">
    <source>
        <dbReference type="Proteomes" id="UP000308037"/>
    </source>
</evidence>